<reference evidence="12" key="1">
    <citation type="submission" date="2023-11" db="UniProtKB">
        <authorList>
            <consortium name="WormBaseParasite"/>
        </authorList>
    </citation>
    <scope>IDENTIFICATION</scope>
</reference>
<dbReference type="PANTHER" id="PTHR47979">
    <property type="entry name" value="DRAB11-RELATED"/>
    <property type="match status" value="1"/>
</dbReference>
<keyword evidence="6" id="KW-0653">Protein transport</keyword>
<dbReference type="NCBIfam" id="TIGR00231">
    <property type="entry name" value="small_GTP"/>
    <property type="match status" value="1"/>
</dbReference>
<dbReference type="InterPro" id="IPR041819">
    <property type="entry name" value="Rab4"/>
</dbReference>
<dbReference type="Proteomes" id="UP000050790">
    <property type="component" value="Unassembled WGS sequence"/>
</dbReference>
<dbReference type="SMART" id="SM00174">
    <property type="entry name" value="RHO"/>
    <property type="match status" value="1"/>
</dbReference>
<keyword evidence="8" id="KW-0472">Membrane</keyword>
<name>A0AA85AEW4_9TREM</name>
<proteinExistence type="inferred from homology"/>
<dbReference type="Gene3D" id="3.40.50.300">
    <property type="entry name" value="P-loop containing nucleotide triphosphate hydrolases"/>
    <property type="match status" value="1"/>
</dbReference>
<keyword evidence="4" id="KW-0488">Methylation</keyword>
<evidence type="ECO:0000256" key="8">
    <source>
        <dbReference type="ARBA" id="ARBA00023136"/>
    </source>
</evidence>
<dbReference type="CDD" id="cd04113">
    <property type="entry name" value="Rab4"/>
    <property type="match status" value="1"/>
</dbReference>
<keyword evidence="3" id="KW-0813">Transport</keyword>
<dbReference type="WBParaSite" id="SMRG1_80000.1">
    <property type="protein sequence ID" value="SMRG1_80000.1"/>
    <property type="gene ID" value="SMRG1_80000"/>
</dbReference>
<evidence type="ECO:0000256" key="9">
    <source>
        <dbReference type="ARBA" id="ARBA00023288"/>
    </source>
</evidence>
<protein>
    <submittedName>
        <fullName evidence="12">Ras-related protein Rab-4A</fullName>
    </submittedName>
</protein>
<dbReference type="PRINTS" id="PR00449">
    <property type="entry name" value="RASTRNSFRMNG"/>
</dbReference>
<dbReference type="GO" id="GO:0015031">
    <property type="term" value="P:protein transport"/>
    <property type="evidence" value="ECO:0007669"/>
    <property type="project" value="UniProtKB-KW"/>
</dbReference>
<dbReference type="InterPro" id="IPR001806">
    <property type="entry name" value="Small_GTPase"/>
</dbReference>
<keyword evidence="9" id="KW-0449">Lipoprotein</keyword>
<evidence type="ECO:0000313" key="11">
    <source>
        <dbReference type="Proteomes" id="UP000050790"/>
    </source>
</evidence>
<dbReference type="FunFam" id="3.40.50.300:FF:001072">
    <property type="entry name" value="Rab family GTPase"/>
    <property type="match status" value="1"/>
</dbReference>
<dbReference type="InterPro" id="IPR005225">
    <property type="entry name" value="Small_GTP-bd"/>
</dbReference>
<accession>A0AA85AEW4</accession>
<evidence type="ECO:0000256" key="6">
    <source>
        <dbReference type="ARBA" id="ARBA00022927"/>
    </source>
</evidence>
<evidence type="ECO:0000256" key="2">
    <source>
        <dbReference type="ARBA" id="ARBA00006270"/>
    </source>
</evidence>
<dbReference type="SMART" id="SM00176">
    <property type="entry name" value="RAN"/>
    <property type="match status" value="1"/>
</dbReference>
<evidence type="ECO:0000256" key="7">
    <source>
        <dbReference type="ARBA" id="ARBA00023134"/>
    </source>
</evidence>
<comment type="similarity">
    <text evidence="2">Belongs to the small GTPase superfamily. Rab family.</text>
</comment>
<dbReference type="InterPro" id="IPR050209">
    <property type="entry name" value="Rab_GTPases_membrane_traffic"/>
</dbReference>
<dbReference type="SMART" id="SM00173">
    <property type="entry name" value="RAS"/>
    <property type="match status" value="1"/>
</dbReference>
<evidence type="ECO:0000256" key="1">
    <source>
        <dbReference type="ARBA" id="ARBA00004308"/>
    </source>
</evidence>
<dbReference type="SUPFAM" id="SSF52540">
    <property type="entry name" value="P-loop containing nucleoside triphosphate hydrolases"/>
    <property type="match status" value="1"/>
</dbReference>
<dbReference type="PROSITE" id="PS51419">
    <property type="entry name" value="RAB"/>
    <property type="match status" value="1"/>
</dbReference>
<dbReference type="SMART" id="SM00177">
    <property type="entry name" value="ARF"/>
    <property type="match status" value="1"/>
</dbReference>
<organism evidence="11 12">
    <name type="scientific">Schistosoma margrebowiei</name>
    <dbReference type="NCBI Taxonomy" id="48269"/>
    <lineage>
        <taxon>Eukaryota</taxon>
        <taxon>Metazoa</taxon>
        <taxon>Spiralia</taxon>
        <taxon>Lophotrochozoa</taxon>
        <taxon>Platyhelminthes</taxon>
        <taxon>Trematoda</taxon>
        <taxon>Digenea</taxon>
        <taxon>Strigeidida</taxon>
        <taxon>Schistosomatoidea</taxon>
        <taxon>Schistosomatidae</taxon>
        <taxon>Schistosoma</taxon>
    </lineage>
</organism>
<dbReference type="PROSITE" id="PS51420">
    <property type="entry name" value="RHO"/>
    <property type="match status" value="1"/>
</dbReference>
<dbReference type="SMART" id="SM00175">
    <property type="entry name" value="RAB"/>
    <property type="match status" value="1"/>
</dbReference>
<evidence type="ECO:0000256" key="3">
    <source>
        <dbReference type="ARBA" id="ARBA00022448"/>
    </source>
</evidence>
<dbReference type="Pfam" id="PF00071">
    <property type="entry name" value="Ras"/>
    <property type="match status" value="1"/>
</dbReference>
<evidence type="ECO:0000256" key="5">
    <source>
        <dbReference type="ARBA" id="ARBA00022741"/>
    </source>
</evidence>
<dbReference type="PROSITE" id="PS51421">
    <property type="entry name" value="RAS"/>
    <property type="match status" value="1"/>
</dbReference>
<dbReference type="GO" id="GO:0003924">
    <property type="term" value="F:GTPase activity"/>
    <property type="evidence" value="ECO:0007669"/>
    <property type="project" value="InterPro"/>
</dbReference>
<evidence type="ECO:0000256" key="4">
    <source>
        <dbReference type="ARBA" id="ARBA00022481"/>
    </source>
</evidence>
<keyword evidence="5" id="KW-0547">Nucleotide-binding</keyword>
<evidence type="ECO:0000256" key="10">
    <source>
        <dbReference type="ARBA" id="ARBA00023289"/>
    </source>
</evidence>
<sequence>MISAKCDYIRLGFVFLPNSISPSASACLNLLFTQMDIPEKYKYLFKFLIIGASGSGKTCILRRYTEGKFIPNMPHTIGAEFGSKIINVDGTTVKIQIWDTAGQERFRSVARSYYHDAVGALLVYDITSRDSFNELASWLSDARTLASPDIMIVLVGNKKDLQDSDGHVTNWEASAFAQDNDLHFLETSALTGENVEEAFIQCVRKLVFKIKNGELDPDRLKCNRHSSSLTFIEQSKLNSIPQVHVQNNDSTLSYECNC</sequence>
<dbReference type="InterPro" id="IPR027417">
    <property type="entry name" value="P-loop_NTPase"/>
</dbReference>
<dbReference type="GO" id="GO:0005525">
    <property type="term" value="F:GTP binding"/>
    <property type="evidence" value="ECO:0007669"/>
    <property type="project" value="UniProtKB-KW"/>
</dbReference>
<dbReference type="AlphaFoldDB" id="A0AA85AEW4"/>
<dbReference type="GO" id="GO:0012505">
    <property type="term" value="C:endomembrane system"/>
    <property type="evidence" value="ECO:0007669"/>
    <property type="project" value="UniProtKB-SubCell"/>
</dbReference>
<dbReference type="PROSITE" id="PS51257">
    <property type="entry name" value="PROKAR_LIPOPROTEIN"/>
    <property type="match status" value="1"/>
</dbReference>
<dbReference type="GO" id="GO:0032482">
    <property type="term" value="P:Rab protein signal transduction"/>
    <property type="evidence" value="ECO:0007669"/>
    <property type="project" value="InterPro"/>
</dbReference>
<keyword evidence="10" id="KW-0636">Prenylation</keyword>
<comment type="subcellular location">
    <subcellularLocation>
        <location evidence="1">Endomembrane system</location>
    </subcellularLocation>
</comment>
<keyword evidence="7" id="KW-0342">GTP-binding</keyword>
<evidence type="ECO:0000313" key="12">
    <source>
        <dbReference type="WBParaSite" id="SMRG1_80000.1"/>
    </source>
</evidence>